<keyword evidence="2" id="KW-0808">Transferase</keyword>
<dbReference type="PANTHER" id="PTHR12526:SF623">
    <property type="entry name" value="WABG"/>
    <property type="match status" value="1"/>
</dbReference>
<dbReference type="Gene3D" id="3.40.50.2000">
    <property type="entry name" value="Glycogen Phosphorylase B"/>
    <property type="match status" value="2"/>
</dbReference>
<dbReference type="GO" id="GO:0016757">
    <property type="term" value="F:glycosyltransferase activity"/>
    <property type="evidence" value="ECO:0007669"/>
    <property type="project" value="InterPro"/>
</dbReference>
<dbReference type="EMBL" id="CAADEX010000088">
    <property type="protein sequence ID" value="VFJ59972.1"/>
    <property type="molecule type" value="Genomic_DNA"/>
</dbReference>
<reference evidence="2" key="1">
    <citation type="submission" date="2019-02" db="EMBL/GenBank/DDBJ databases">
        <authorList>
            <person name="Gruber-Vodicka R. H."/>
            <person name="Seah K. B. B."/>
        </authorList>
    </citation>
    <scope>NUCLEOTIDE SEQUENCE</scope>
    <source>
        <strain evidence="2">BECK_DK47</strain>
    </source>
</reference>
<evidence type="ECO:0000313" key="2">
    <source>
        <dbReference type="EMBL" id="VFJ59972.1"/>
    </source>
</evidence>
<dbReference type="AlphaFoldDB" id="A0A450T138"/>
<feature type="domain" description="Glycosyl transferase family 1" evidence="1">
    <location>
        <begin position="176"/>
        <end position="320"/>
    </location>
</feature>
<name>A0A450T138_9GAMM</name>
<dbReference type="GO" id="GO:1901135">
    <property type="term" value="P:carbohydrate derivative metabolic process"/>
    <property type="evidence" value="ECO:0007669"/>
    <property type="project" value="UniProtKB-ARBA"/>
</dbReference>
<dbReference type="Pfam" id="PF00534">
    <property type="entry name" value="Glycos_transf_1"/>
    <property type="match status" value="1"/>
</dbReference>
<accession>A0A450T138</accession>
<dbReference type="PANTHER" id="PTHR12526">
    <property type="entry name" value="GLYCOSYLTRANSFERASE"/>
    <property type="match status" value="1"/>
</dbReference>
<sequence>MKKIFILRRNSGQGGAEKSAERLASQLSGHYAVERMWAGNSYRGSVIPGRRGPPWWRSWRYTRHIDALALMQKDQLVLSLEYGPDCDIYRAGDGVHRLEVLRRYGSRKGWMVNPWHWLAPRQERKCLESAKIIVANSRLAEAAIQNEYPYLAHKTTTIYNGFDPSVYTVTDRPKSELRMALGLPPDGLMLLFSGHDFVRKGLRHVVTLLGRLVNGTGENAYLVVAGDGDSKLVAGQIKQANLADRVRFPGGVPGIERYYQAADFMVLPTNHDPFSNACLEALACGCPVITSDRNGAAEVIHETNGMVMSSEFNDDDFERSAAFIQRFAENPRTVAKTVDGLKHINEASAYRDLIENLFELQQRT</sequence>
<organism evidence="2">
    <name type="scientific">Candidatus Kentrum sp. DK</name>
    <dbReference type="NCBI Taxonomy" id="2126562"/>
    <lineage>
        <taxon>Bacteria</taxon>
        <taxon>Pseudomonadati</taxon>
        <taxon>Pseudomonadota</taxon>
        <taxon>Gammaproteobacteria</taxon>
        <taxon>Candidatus Kentrum</taxon>
    </lineage>
</organism>
<dbReference type="CDD" id="cd03801">
    <property type="entry name" value="GT4_PimA-like"/>
    <property type="match status" value="1"/>
</dbReference>
<protein>
    <submittedName>
        <fullName evidence="2">UDP-glucose:(Heptosyl)LPS alpha-1,3-glucosyltransferase</fullName>
    </submittedName>
</protein>
<dbReference type="InterPro" id="IPR001296">
    <property type="entry name" value="Glyco_trans_1"/>
</dbReference>
<gene>
    <name evidence="2" type="ORF">BECKDK2373B_GA0170837_108810</name>
</gene>
<proteinExistence type="predicted"/>
<dbReference type="SUPFAM" id="SSF53756">
    <property type="entry name" value="UDP-Glycosyltransferase/glycogen phosphorylase"/>
    <property type="match status" value="1"/>
</dbReference>
<evidence type="ECO:0000259" key="1">
    <source>
        <dbReference type="Pfam" id="PF00534"/>
    </source>
</evidence>